<evidence type="ECO:0000256" key="1">
    <source>
        <dbReference type="ARBA" id="ARBA00007867"/>
    </source>
</evidence>
<dbReference type="SUPFAM" id="SSF53335">
    <property type="entry name" value="S-adenosyl-L-methionine-dependent methyltransferases"/>
    <property type="match status" value="1"/>
</dbReference>
<dbReference type="AlphaFoldDB" id="A0A2B4SUZ3"/>
<dbReference type="PROSITE" id="PS01330">
    <property type="entry name" value="PABS_1"/>
    <property type="match status" value="1"/>
</dbReference>
<reference evidence="6" key="1">
    <citation type="journal article" date="2017" name="bioRxiv">
        <title>Comparative analysis of the genomes of Stylophora pistillata and Acropora digitifera provides evidence for extensive differences between species of corals.</title>
        <authorList>
            <person name="Voolstra C.R."/>
            <person name="Li Y."/>
            <person name="Liew Y.J."/>
            <person name="Baumgarten S."/>
            <person name="Zoccola D."/>
            <person name="Flot J.-F."/>
            <person name="Tambutte S."/>
            <person name="Allemand D."/>
            <person name="Aranda M."/>
        </authorList>
    </citation>
    <scope>NUCLEOTIDE SEQUENCE [LARGE SCALE GENOMIC DNA]</scope>
</reference>
<dbReference type="PANTHER" id="PTHR46315">
    <property type="entry name" value="SPERMINE SYNTHASE"/>
    <property type="match status" value="1"/>
</dbReference>
<dbReference type="InterPro" id="IPR035246">
    <property type="entry name" value="Spermidine_synt_N"/>
</dbReference>
<comment type="caution">
    <text evidence="5">The sequence shown here is derived from an EMBL/GenBank/DDBJ whole genome shotgun (WGS) entry which is preliminary data.</text>
</comment>
<evidence type="ECO:0000313" key="5">
    <source>
        <dbReference type="EMBL" id="PFX33701.1"/>
    </source>
</evidence>
<accession>A0A2B4SUZ3</accession>
<name>A0A2B4SUZ3_STYPI</name>
<dbReference type="InterPro" id="IPR015576">
    <property type="entry name" value="Spermine_synthase_animal"/>
</dbReference>
<keyword evidence="2 3" id="KW-0808">Transferase</keyword>
<dbReference type="Gene3D" id="3.40.50.150">
    <property type="entry name" value="Vaccinia Virus protein VP39"/>
    <property type="match status" value="1"/>
</dbReference>
<dbReference type="InterPro" id="IPR030373">
    <property type="entry name" value="PABS_CS"/>
</dbReference>
<dbReference type="PANTHER" id="PTHR46315:SF1">
    <property type="entry name" value="SPERMINE SYNTHASE"/>
    <property type="match status" value="1"/>
</dbReference>
<evidence type="ECO:0000256" key="3">
    <source>
        <dbReference type="PROSITE-ProRule" id="PRU00354"/>
    </source>
</evidence>
<dbReference type="Proteomes" id="UP000225706">
    <property type="component" value="Unassembled WGS sequence"/>
</dbReference>
<dbReference type="Pfam" id="PF01564">
    <property type="entry name" value="Spermine_synth"/>
    <property type="match status" value="1"/>
</dbReference>
<sequence>MNHFLRAYKVEDPLEAVADSPAMAPILKFCPALAKLAPVSHDMKVGNGNQFLSVTICRSIDRFASFNFGGARLKYRRSKVYPSPEMSVNHTLLDFRVTPDPSGIWMASISGKMRKIVEEYFQIDKPEFSSPTTMLFAGQNGIQCTVRLLPDGLITLDVVQYINDISSEQILQRSDYIDLRDKVDEALKCCKAHFIPTIHRGREILRYHDTSDGRLKEYDFDKEVFRQQSNYQDVWIVHSSRYGNMLFLDLEEMLAESDIDYTKALLGNGRESYKDKDILILGGGDGGVLNELLKESPKFVTMVEIDKVVVDASIKHLRGICGSSMDSYKGHNYEIRIDDCVKALKEYVESGKTFDYVINDLTDIPVAVSLHHSHWDFVREILNLTLRVLKPEGKFFAQGTNGATCKKQIEKYEQQLMNLRYPVEFRREFAFVPSFEENWTFYEVWRKQT</sequence>
<feature type="domain" description="PABS" evidence="4">
    <location>
        <begin position="201"/>
        <end position="446"/>
    </location>
</feature>
<dbReference type="Pfam" id="PF17284">
    <property type="entry name" value="Spermine_synt_N"/>
    <property type="match status" value="1"/>
</dbReference>
<dbReference type="GO" id="GO:0006597">
    <property type="term" value="P:spermine biosynthetic process"/>
    <property type="evidence" value="ECO:0007669"/>
    <property type="project" value="InterPro"/>
</dbReference>
<dbReference type="STRING" id="50429.A0A2B4SUZ3"/>
<dbReference type="EMBL" id="LSMT01000009">
    <property type="protein sequence ID" value="PFX33701.1"/>
    <property type="molecule type" value="Genomic_DNA"/>
</dbReference>
<dbReference type="InterPro" id="IPR037163">
    <property type="entry name" value="Spermidine_synt_N_sf"/>
</dbReference>
<evidence type="ECO:0000313" key="6">
    <source>
        <dbReference type="Proteomes" id="UP000225706"/>
    </source>
</evidence>
<gene>
    <name evidence="5" type="primary">Sms</name>
    <name evidence="5" type="ORF">AWC38_SpisGene1436</name>
</gene>
<dbReference type="OrthoDB" id="5953636at2759"/>
<keyword evidence="3" id="KW-0620">Polyamine biosynthesis</keyword>
<dbReference type="FunFam" id="3.40.50.150:FF:000197">
    <property type="entry name" value="spermine synthase isoform X2"/>
    <property type="match status" value="1"/>
</dbReference>
<dbReference type="CDD" id="cd02440">
    <property type="entry name" value="AdoMet_MTases"/>
    <property type="match status" value="1"/>
</dbReference>
<comment type="similarity">
    <text evidence="1">Belongs to the spermidine/spermine synthase family.</text>
</comment>
<evidence type="ECO:0000256" key="2">
    <source>
        <dbReference type="ARBA" id="ARBA00022679"/>
    </source>
</evidence>
<proteinExistence type="inferred from homology"/>
<keyword evidence="6" id="KW-1185">Reference proteome</keyword>
<evidence type="ECO:0000259" key="4">
    <source>
        <dbReference type="PROSITE" id="PS51006"/>
    </source>
</evidence>
<feature type="active site" description="Proton acceptor" evidence="3">
    <location>
        <position position="360"/>
    </location>
</feature>
<dbReference type="GO" id="GO:0016768">
    <property type="term" value="F:spermine synthase activity"/>
    <property type="evidence" value="ECO:0007669"/>
    <property type="project" value="InterPro"/>
</dbReference>
<dbReference type="Gene3D" id="2.30.140.10">
    <property type="entry name" value="Spermidine synthase, tetramerisation domain"/>
    <property type="match status" value="1"/>
</dbReference>
<dbReference type="InterPro" id="IPR030374">
    <property type="entry name" value="PABS"/>
</dbReference>
<dbReference type="PROSITE" id="PS51006">
    <property type="entry name" value="PABS_2"/>
    <property type="match status" value="1"/>
</dbReference>
<dbReference type="InterPro" id="IPR029063">
    <property type="entry name" value="SAM-dependent_MTases_sf"/>
</dbReference>
<protein>
    <submittedName>
        <fullName evidence="5">Spermine synthase</fullName>
    </submittedName>
</protein>
<organism evidence="5 6">
    <name type="scientific">Stylophora pistillata</name>
    <name type="common">Smooth cauliflower coral</name>
    <dbReference type="NCBI Taxonomy" id="50429"/>
    <lineage>
        <taxon>Eukaryota</taxon>
        <taxon>Metazoa</taxon>
        <taxon>Cnidaria</taxon>
        <taxon>Anthozoa</taxon>
        <taxon>Hexacorallia</taxon>
        <taxon>Scleractinia</taxon>
        <taxon>Astrocoeniina</taxon>
        <taxon>Pocilloporidae</taxon>
        <taxon>Stylophora</taxon>
    </lineage>
</organism>